<feature type="compositionally biased region" description="Low complexity" evidence="1">
    <location>
        <begin position="142"/>
        <end position="156"/>
    </location>
</feature>
<feature type="compositionally biased region" description="Polar residues" evidence="1">
    <location>
        <begin position="1"/>
        <end position="10"/>
    </location>
</feature>
<dbReference type="AlphaFoldDB" id="A0A8W7Q050"/>
<feature type="region of interest" description="Disordered" evidence="1">
    <location>
        <begin position="127"/>
        <end position="185"/>
    </location>
</feature>
<sequence>MNIQNATQTLLPHPYSADSNGLNHKSLIRRASSSFKHNASFVARLPTIRRHKSQSLHSPGNPKPPSGGSGRTGRCPRVTDINASSENLAGLELASVSSIPAGAGPLVATGNDLPIVAGRSFLSTGGGGGGGGHFGGGGGGPSSSRRSSFVSGIFSSAVQRRGSGHESAPHTTPLDRADRQEQPHRYRIVRFRTPFEALFRGRSASTAIAAAAAATVAASGSSHLPDQ</sequence>
<feature type="compositionally biased region" description="Basic and acidic residues" evidence="1">
    <location>
        <begin position="163"/>
        <end position="184"/>
    </location>
</feature>
<dbReference type="VEuPathDB" id="VectorBase:ACON2_035010"/>
<reference evidence="2" key="1">
    <citation type="submission" date="2022-08" db="UniProtKB">
        <authorList>
            <consortium name="EnsemblMetazoa"/>
        </authorList>
    </citation>
    <scope>IDENTIFICATION</scope>
</reference>
<organism evidence="2">
    <name type="scientific">Anopheles coluzzii</name>
    <name type="common">African malaria mosquito</name>
    <dbReference type="NCBI Taxonomy" id="1518534"/>
    <lineage>
        <taxon>Eukaryota</taxon>
        <taxon>Metazoa</taxon>
        <taxon>Ecdysozoa</taxon>
        <taxon>Arthropoda</taxon>
        <taxon>Hexapoda</taxon>
        <taxon>Insecta</taxon>
        <taxon>Pterygota</taxon>
        <taxon>Neoptera</taxon>
        <taxon>Endopterygota</taxon>
        <taxon>Diptera</taxon>
        <taxon>Nematocera</taxon>
        <taxon>Culicoidea</taxon>
        <taxon>Culicidae</taxon>
        <taxon>Anophelinae</taxon>
        <taxon>Anopheles</taxon>
    </lineage>
</organism>
<proteinExistence type="predicted"/>
<dbReference type="Proteomes" id="UP000075882">
    <property type="component" value="Unassembled WGS sequence"/>
</dbReference>
<name>A0A8W7Q050_ANOCL</name>
<feature type="compositionally biased region" description="Gly residues" evidence="1">
    <location>
        <begin position="127"/>
        <end position="141"/>
    </location>
</feature>
<evidence type="ECO:0000313" key="2">
    <source>
        <dbReference type="EnsemblMetazoa" id="ACOM039881-PA.1"/>
    </source>
</evidence>
<accession>A0A8W7Q050</accession>
<feature type="region of interest" description="Disordered" evidence="1">
    <location>
        <begin position="1"/>
        <end position="22"/>
    </location>
</feature>
<protein>
    <submittedName>
        <fullName evidence="2">Uncharacterized protein</fullName>
    </submittedName>
</protein>
<evidence type="ECO:0000256" key="1">
    <source>
        <dbReference type="SAM" id="MobiDB-lite"/>
    </source>
</evidence>
<feature type="region of interest" description="Disordered" evidence="1">
    <location>
        <begin position="49"/>
        <end position="77"/>
    </location>
</feature>
<dbReference type="EnsemblMetazoa" id="ACOM039881-RA">
    <property type="protein sequence ID" value="ACOM039881-PA.1"/>
    <property type="gene ID" value="ACOM039881"/>
</dbReference>